<dbReference type="InterPro" id="IPR001854">
    <property type="entry name" value="Ribosomal_uL29"/>
</dbReference>
<proteinExistence type="inferred from homology"/>
<protein>
    <recommendedName>
        <fullName evidence="4 5">Large ribosomal subunit protein uL29</fullName>
    </recommendedName>
</protein>
<dbReference type="GO" id="GO:0005840">
    <property type="term" value="C:ribosome"/>
    <property type="evidence" value="ECO:0007669"/>
    <property type="project" value="UniProtKB-KW"/>
</dbReference>
<reference evidence="7" key="1">
    <citation type="submission" date="2017-09" db="EMBL/GenBank/DDBJ databases">
        <title>Depth-based differentiation of microbial function through sediment-hosted aquifers and enrichment of novel symbionts in the deep terrestrial subsurface.</title>
        <authorList>
            <person name="Probst A.J."/>
            <person name="Ladd B."/>
            <person name="Jarett J.K."/>
            <person name="Geller-Mcgrath D.E."/>
            <person name="Sieber C.M.K."/>
            <person name="Emerson J.B."/>
            <person name="Anantharaman K."/>
            <person name="Thomas B.C."/>
            <person name="Malmstrom R."/>
            <person name="Stieglmeier M."/>
            <person name="Klingl A."/>
            <person name="Woyke T."/>
            <person name="Ryan C.M."/>
            <person name="Banfield J.F."/>
        </authorList>
    </citation>
    <scope>NUCLEOTIDE SEQUENCE [LARGE SCALE GENOMIC DNA]</scope>
</reference>
<organism evidence="6 7">
    <name type="scientific">Candidatus Roizmanbacteria bacterium CG10_big_fil_rev_8_21_14_0_10_45_7</name>
    <dbReference type="NCBI Taxonomy" id="1974854"/>
    <lineage>
        <taxon>Bacteria</taxon>
        <taxon>Candidatus Roizmaniibacteriota</taxon>
    </lineage>
</organism>
<dbReference type="NCBIfam" id="TIGR00012">
    <property type="entry name" value="L29"/>
    <property type="match status" value="1"/>
</dbReference>
<evidence type="ECO:0000256" key="1">
    <source>
        <dbReference type="ARBA" id="ARBA00009254"/>
    </source>
</evidence>
<evidence type="ECO:0000256" key="4">
    <source>
        <dbReference type="ARBA" id="ARBA00035204"/>
    </source>
</evidence>
<dbReference type="SUPFAM" id="SSF46561">
    <property type="entry name" value="Ribosomal protein L29 (L29p)"/>
    <property type="match status" value="1"/>
</dbReference>
<evidence type="ECO:0000256" key="3">
    <source>
        <dbReference type="ARBA" id="ARBA00023274"/>
    </source>
</evidence>
<accession>A0A2M8KUA4</accession>
<evidence type="ECO:0000313" key="6">
    <source>
        <dbReference type="EMBL" id="PJE63489.1"/>
    </source>
</evidence>
<dbReference type="GO" id="GO:0006412">
    <property type="term" value="P:translation"/>
    <property type="evidence" value="ECO:0007669"/>
    <property type="project" value="UniProtKB-UniRule"/>
</dbReference>
<dbReference type="Gene3D" id="1.10.287.310">
    <property type="match status" value="1"/>
</dbReference>
<keyword evidence="2 5" id="KW-0689">Ribosomal protein</keyword>
<dbReference type="AlphaFoldDB" id="A0A2M8KUA4"/>
<keyword evidence="3 5" id="KW-0687">Ribonucleoprotein</keyword>
<dbReference type="HAMAP" id="MF_00374">
    <property type="entry name" value="Ribosomal_uL29"/>
    <property type="match status" value="1"/>
</dbReference>
<dbReference type="Pfam" id="PF00831">
    <property type="entry name" value="Ribosomal_L29"/>
    <property type="match status" value="1"/>
</dbReference>
<name>A0A2M8KUA4_9BACT</name>
<dbReference type="GO" id="GO:1990904">
    <property type="term" value="C:ribonucleoprotein complex"/>
    <property type="evidence" value="ECO:0007669"/>
    <property type="project" value="UniProtKB-KW"/>
</dbReference>
<comment type="caution">
    <text evidence="6">The sequence shown here is derived from an EMBL/GenBank/DDBJ whole genome shotgun (WGS) entry which is preliminary data.</text>
</comment>
<evidence type="ECO:0000313" key="7">
    <source>
        <dbReference type="Proteomes" id="UP000231569"/>
    </source>
</evidence>
<sequence length="73" mass="8135">MSKKNIATAADLRKKSDTELAKLLAETQLACEKDILAMALKKGKQTHLASQKRRLIARLQTVIAEKQFIQNNG</sequence>
<dbReference type="GO" id="GO:0003735">
    <property type="term" value="F:structural constituent of ribosome"/>
    <property type="evidence" value="ECO:0007669"/>
    <property type="project" value="InterPro"/>
</dbReference>
<comment type="similarity">
    <text evidence="1 5">Belongs to the universal ribosomal protein uL29 family.</text>
</comment>
<dbReference type="EMBL" id="PFEE01000063">
    <property type="protein sequence ID" value="PJE63489.1"/>
    <property type="molecule type" value="Genomic_DNA"/>
</dbReference>
<evidence type="ECO:0000256" key="2">
    <source>
        <dbReference type="ARBA" id="ARBA00022980"/>
    </source>
</evidence>
<evidence type="ECO:0000256" key="5">
    <source>
        <dbReference type="HAMAP-Rule" id="MF_00374"/>
    </source>
</evidence>
<gene>
    <name evidence="5 6" type="primary">rpmC</name>
    <name evidence="6" type="ORF">COU89_02990</name>
</gene>
<dbReference type="Proteomes" id="UP000231569">
    <property type="component" value="Unassembled WGS sequence"/>
</dbReference>
<dbReference type="InterPro" id="IPR036049">
    <property type="entry name" value="Ribosomal_uL29_sf"/>
</dbReference>